<evidence type="ECO:0000313" key="12">
    <source>
        <dbReference type="Proteomes" id="UP000265140"/>
    </source>
</evidence>
<dbReference type="GO" id="GO:0002376">
    <property type="term" value="P:immune system process"/>
    <property type="evidence" value="ECO:0007669"/>
    <property type="project" value="UniProtKB-KW"/>
</dbReference>
<reference evidence="12" key="1">
    <citation type="journal article" date="2014" name="PLoS ONE">
        <title>The genome and linkage map of the northern pike (Esox lucius): conserved synteny revealed between the salmonid sister group and the Neoteleostei.</title>
        <authorList>
            <person name="Rondeau E.B."/>
            <person name="Minkley D.R."/>
            <person name="Leong J.S."/>
            <person name="Messmer A.M."/>
            <person name="Jantzen J.R."/>
            <person name="von Schalburg K.R."/>
            <person name="Lemon C."/>
            <person name="Bird N.H."/>
            <person name="Koop B.F."/>
        </authorList>
    </citation>
    <scope>NUCLEOTIDE SEQUENCE</scope>
</reference>
<evidence type="ECO:0000256" key="1">
    <source>
        <dbReference type="ARBA" id="ARBA00004496"/>
    </source>
</evidence>
<keyword evidence="4" id="KW-0646">Protease inhibitor</keyword>
<dbReference type="SMART" id="SM00043">
    <property type="entry name" value="CY"/>
    <property type="match status" value="1"/>
</dbReference>
<dbReference type="PANTHER" id="PTHR11414:SF21">
    <property type="entry name" value="CYSTATIN 14A, TANDEM DUPLICATE 1-RELATED"/>
    <property type="match status" value="1"/>
</dbReference>
<evidence type="ECO:0000256" key="8">
    <source>
        <dbReference type="ARBA" id="ARBA00041437"/>
    </source>
</evidence>
<keyword evidence="12" id="KW-1185">Reference proteome</keyword>
<protein>
    <recommendedName>
        <fullName evidence="7">Cystatin-B</fullName>
    </recommendedName>
    <alternativeName>
        <fullName evidence="8">Stefin-B</fullName>
    </alternativeName>
</protein>
<dbReference type="Pfam" id="PF00031">
    <property type="entry name" value="Cystatin"/>
    <property type="match status" value="1"/>
</dbReference>
<proteinExistence type="inferred from homology"/>
<dbReference type="CDD" id="cd00042">
    <property type="entry name" value="CY"/>
    <property type="match status" value="1"/>
</dbReference>
<dbReference type="InterPro" id="IPR000010">
    <property type="entry name" value="Cystatin_dom"/>
</dbReference>
<accession>A0A6Q2X752</accession>
<dbReference type="Bgee" id="ENSELUG00000021361">
    <property type="expression patterns" value="Expressed in nose and 14 other cell types or tissues"/>
</dbReference>
<evidence type="ECO:0000259" key="10">
    <source>
        <dbReference type="SMART" id="SM00043"/>
    </source>
</evidence>
<reference evidence="11" key="4">
    <citation type="submission" date="2025-09" db="UniProtKB">
        <authorList>
            <consortium name="Ensembl"/>
        </authorList>
    </citation>
    <scope>IDENTIFICATION</scope>
</reference>
<dbReference type="FunFam" id="3.10.450.10:FF:000001">
    <property type="entry name" value="Cystatin-A"/>
    <property type="match status" value="1"/>
</dbReference>
<dbReference type="InterPro" id="IPR046350">
    <property type="entry name" value="Cystatin_sf"/>
</dbReference>
<evidence type="ECO:0000313" key="11">
    <source>
        <dbReference type="Ensembl" id="ENSELUP00000049228.2"/>
    </source>
</evidence>
<dbReference type="InterPro" id="IPR001713">
    <property type="entry name" value="Prot_inh_stefin"/>
</dbReference>
<dbReference type="AlphaFoldDB" id="A0A6Q2X752"/>
<dbReference type="Gene3D" id="3.10.450.10">
    <property type="match status" value="1"/>
</dbReference>
<reference evidence="11" key="3">
    <citation type="submission" date="2025-08" db="UniProtKB">
        <authorList>
            <consortium name="Ensembl"/>
        </authorList>
    </citation>
    <scope>IDENTIFICATION</scope>
</reference>
<feature type="compositionally biased region" description="Polar residues" evidence="9">
    <location>
        <begin position="34"/>
        <end position="43"/>
    </location>
</feature>
<dbReference type="SUPFAM" id="SSF54403">
    <property type="entry name" value="Cystatin/monellin"/>
    <property type="match status" value="1"/>
</dbReference>
<evidence type="ECO:0000256" key="5">
    <source>
        <dbReference type="ARBA" id="ARBA00022704"/>
    </source>
</evidence>
<evidence type="ECO:0000256" key="6">
    <source>
        <dbReference type="ARBA" id="ARBA00022859"/>
    </source>
</evidence>
<evidence type="ECO:0000256" key="9">
    <source>
        <dbReference type="SAM" id="MobiDB-lite"/>
    </source>
</evidence>
<keyword evidence="3" id="KW-0963">Cytoplasm</keyword>
<name>A0A6Q2X752_ESOLU</name>
<evidence type="ECO:0000256" key="4">
    <source>
        <dbReference type="ARBA" id="ARBA00022690"/>
    </source>
</evidence>
<sequence>GHVADIPTCKRTKCRQSYKNSRQKIVVENRSKRSSNTGQQTLEENAGESDISTTSIWHWEVGLCGGVAEAKDATPEVQHICDEVKPLAEEKAGKKFDVFVAKKFTTQVVAGTNFFIKVLVGGDEYVHMRVHKSLPHAGGKLELNAIQTPKADHDPIGFF</sequence>
<dbReference type="Proteomes" id="UP000265140">
    <property type="component" value="Chromosome 7"/>
</dbReference>
<dbReference type="GO" id="GO:0071220">
    <property type="term" value="P:cellular response to bacterial lipoprotein"/>
    <property type="evidence" value="ECO:0007669"/>
    <property type="project" value="UniProtKB-ARBA"/>
</dbReference>
<dbReference type="GeneTree" id="ENSGT00940000154826"/>
<evidence type="ECO:0000256" key="7">
    <source>
        <dbReference type="ARBA" id="ARBA00040677"/>
    </source>
</evidence>
<keyword evidence="6" id="KW-0391">Immunity</keyword>
<feature type="region of interest" description="Disordered" evidence="9">
    <location>
        <begin position="28"/>
        <end position="49"/>
    </location>
</feature>
<keyword evidence="5" id="KW-0789">Thiol protease inhibitor</keyword>
<evidence type="ECO:0000256" key="2">
    <source>
        <dbReference type="ARBA" id="ARBA00009403"/>
    </source>
</evidence>
<dbReference type="GO" id="GO:0004869">
    <property type="term" value="F:cysteine-type endopeptidase inhibitor activity"/>
    <property type="evidence" value="ECO:0007669"/>
    <property type="project" value="UniProtKB-KW"/>
</dbReference>
<comment type="subcellular location">
    <subcellularLocation>
        <location evidence="1">Cytoplasm</location>
    </subcellularLocation>
</comment>
<evidence type="ECO:0000256" key="3">
    <source>
        <dbReference type="ARBA" id="ARBA00022490"/>
    </source>
</evidence>
<organism evidence="11 12">
    <name type="scientific">Esox lucius</name>
    <name type="common">Northern pike</name>
    <dbReference type="NCBI Taxonomy" id="8010"/>
    <lineage>
        <taxon>Eukaryota</taxon>
        <taxon>Metazoa</taxon>
        <taxon>Chordata</taxon>
        <taxon>Craniata</taxon>
        <taxon>Vertebrata</taxon>
        <taxon>Euteleostomi</taxon>
        <taxon>Actinopterygii</taxon>
        <taxon>Neopterygii</taxon>
        <taxon>Teleostei</taxon>
        <taxon>Protacanthopterygii</taxon>
        <taxon>Esociformes</taxon>
        <taxon>Esocidae</taxon>
        <taxon>Esox</taxon>
    </lineage>
</organism>
<comment type="similarity">
    <text evidence="2">Belongs to the cystatin family.</text>
</comment>
<feature type="domain" description="Cystatin" evidence="10">
    <location>
        <begin position="62"/>
        <end position="154"/>
    </location>
</feature>
<dbReference type="Ensembl" id="ENSELUT00000079347.2">
    <property type="protein sequence ID" value="ENSELUP00000049228.2"/>
    <property type="gene ID" value="ENSELUG00000021361.3"/>
</dbReference>
<reference evidence="11" key="2">
    <citation type="submission" date="2020-02" db="EMBL/GenBank/DDBJ databases">
        <title>Esox lucius (northern pike) genome, fEsoLuc1, primary haplotype.</title>
        <authorList>
            <person name="Myers G."/>
            <person name="Karagic N."/>
            <person name="Meyer A."/>
            <person name="Pippel M."/>
            <person name="Reichard M."/>
            <person name="Winkler S."/>
            <person name="Tracey A."/>
            <person name="Sims Y."/>
            <person name="Howe K."/>
            <person name="Rhie A."/>
            <person name="Formenti G."/>
            <person name="Durbin R."/>
            <person name="Fedrigo O."/>
            <person name="Jarvis E.D."/>
        </authorList>
    </citation>
    <scope>NUCLEOTIDE SEQUENCE [LARGE SCALE GENOMIC DNA]</scope>
</reference>
<dbReference type="GO" id="GO:0005829">
    <property type="term" value="C:cytosol"/>
    <property type="evidence" value="ECO:0007669"/>
    <property type="project" value="TreeGrafter"/>
</dbReference>
<dbReference type="PRINTS" id="PR00295">
    <property type="entry name" value="STEFINA"/>
</dbReference>
<dbReference type="PANTHER" id="PTHR11414">
    <property type="entry name" value="CYSTATIN FAMILY MEMBER"/>
    <property type="match status" value="1"/>
</dbReference>